<dbReference type="GO" id="GO:0007189">
    <property type="term" value="P:adenylate cyclase-activating G protein-coupled receptor signaling pathway"/>
    <property type="evidence" value="ECO:0007669"/>
    <property type="project" value="TreeGrafter"/>
</dbReference>
<evidence type="ECO:0000313" key="9">
    <source>
        <dbReference type="EMBL" id="KAJ1110931.1"/>
    </source>
</evidence>
<dbReference type="PANTHER" id="PTHR17575">
    <property type="entry name" value="UROCORTIN-2 AND 3"/>
    <property type="match status" value="1"/>
</dbReference>
<name>A0AAV7N4H3_PLEWA</name>
<dbReference type="Proteomes" id="UP001066276">
    <property type="component" value="Chromosome 9"/>
</dbReference>
<comment type="caution">
    <text evidence="9">The sequence shown here is derived from an EMBL/GenBank/DDBJ whole genome shotgun (WGS) entry which is preliminary data.</text>
</comment>
<evidence type="ECO:0000256" key="3">
    <source>
        <dbReference type="ARBA" id="ARBA00011328"/>
    </source>
</evidence>
<dbReference type="GO" id="GO:0005179">
    <property type="term" value="F:hormone activity"/>
    <property type="evidence" value="ECO:0007669"/>
    <property type="project" value="UniProtKB-KW"/>
</dbReference>
<protein>
    <recommendedName>
        <fullName evidence="8">Corticotropin-releasing factor domain-containing protein</fullName>
    </recommendedName>
</protein>
<comment type="function">
    <text evidence="7">Suppresses food intake, delays gastric emptying and decreases heat-induced edema. Might represent an endogenous ligand for maintaining homeostasis after stress.</text>
</comment>
<comment type="similarity">
    <text evidence="2">Belongs to the sauvagine/corticotropin-releasing factor/urotensin I family.</text>
</comment>
<keyword evidence="5" id="KW-0372">Hormone</keyword>
<dbReference type="InterPro" id="IPR000187">
    <property type="entry name" value="CRF"/>
</dbReference>
<keyword evidence="6" id="KW-0732">Signal</keyword>
<dbReference type="InterPro" id="IPR024270">
    <property type="entry name" value="Urocortin_II/III"/>
</dbReference>
<dbReference type="Pfam" id="PF00473">
    <property type="entry name" value="CRF"/>
    <property type="match status" value="1"/>
</dbReference>
<evidence type="ECO:0000256" key="2">
    <source>
        <dbReference type="ARBA" id="ARBA00009287"/>
    </source>
</evidence>
<dbReference type="GO" id="GO:0051431">
    <property type="term" value="F:corticotropin-releasing hormone receptor 2 binding"/>
    <property type="evidence" value="ECO:0007669"/>
    <property type="project" value="InterPro"/>
</dbReference>
<evidence type="ECO:0000256" key="7">
    <source>
        <dbReference type="ARBA" id="ARBA00025160"/>
    </source>
</evidence>
<evidence type="ECO:0000256" key="5">
    <source>
        <dbReference type="ARBA" id="ARBA00022702"/>
    </source>
</evidence>
<comment type="subunit">
    <text evidence="3">Binds with high affinity to CRF receptors 2-alpha and 2-beta.</text>
</comment>
<dbReference type="GO" id="GO:0007586">
    <property type="term" value="P:digestion"/>
    <property type="evidence" value="ECO:0007669"/>
    <property type="project" value="InterPro"/>
</dbReference>
<evidence type="ECO:0000256" key="6">
    <source>
        <dbReference type="ARBA" id="ARBA00022729"/>
    </source>
</evidence>
<dbReference type="GO" id="GO:0031669">
    <property type="term" value="P:cellular response to nutrient levels"/>
    <property type="evidence" value="ECO:0007669"/>
    <property type="project" value="TreeGrafter"/>
</dbReference>
<dbReference type="EMBL" id="JANPWB010000013">
    <property type="protein sequence ID" value="KAJ1110931.1"/>
    <property type="molecule type" value="Genomic_DNA"/>
</dbReference>
<proteinExistence type="inferred from homology"/>
<dbReference type="GO" id="GO:0009755">
    <property type="term" value="P:hormone-mediated signaling pathway"/>
    <property type="evidence" value="ECO:0007669"/>
    <property type="project" value="TreeGrafter"/>
</dbReference>
<evidence type="ECO:0000256" key="4">
    <source>
        <dbReference type="ARBA" id="ARBA00022525"/>
    </source>
</evidence>
<organism evidence="9 10">
    <name type="scientific">Pleurodeles waltl</name>
    <name type="common">Iberian ribbed newt</name>
    <dbReference type="NCBI Taxonomy" id="8319"/>
    <lineage>
        <taxon>Eukaryota</taxon>
        <taxon>Metazoa</taxon>
        <taxon>Chordata</taxon>
        <taxon>Craniata</taxon>
        <taxon>Vertebrata</taxon>
        <taxon>Euteleostomi</taxon>
        <taxon>Amphibia</taxon>
        <taxon>Batrachia</taxon>
        <taxon>Caudata</taxon>
        <taxon>Salamandroidea</taxon>
        <taxon>Salamandridae</taxon>
        <taxon>Pleurodelinae</taxon>
        <taxon>Pleurodeles</taxon>
    </lineage>
</organism>
<evidence type="ECO:0000256" key="1">
    <source>
        <dbReference type="ARBA" id="ARBA00004613"/>
    </source>
</evidence>
<keyword evidence="10" id="KW-1185">Reference proteome</keyword>
<reference evidence="9" key="1">
    <citation type="journal article" date="2022" name="bioRxiv">
        <title>Sequencing and chromosome-scale assembly of the giantPleurodeles waltlgenome.</title>
        <authorList>
            <person name="Brown T."/>
            <person name="Elewa A."/>
            <person name="Iarovenko S."/>
            <person name="Subramanian E."/>
            <person name="Araus A.J."/>
            <person name="Petzold A."/>
            <person name="Susuki M."/>
            <person name="Suzuki K.-i.T."/>
            <person name="Hayashi T."/>
            <person name="Toyoda A."/>
            <person name="Oliveira C."/>
            <person name="Osipova E."/>
            <person name="Leigh N.D."/>
            <person name="Simon A."/>
            <person name="Yun M.H."/>
        </authorList>
    </citation>
    <scope>NUCLEOTIDE SEQUENCE</scope>
    <source>
        <strain evidence="9">20211129_DDA</strain>
        <tissue evidence="9">Liver</tissue>
    </source>
</reference>
<comment type="subcellular location">
    <subcellularLocation>
        <location evidence="1">Secreted</location>
    </subcellularLocation>
</comment>
<dbReference type="GO" id="GO:0005615">
    <property type="term" value="C:extracellular space"/>
    <property type="evidence" value="ECO:0007669"/>
    <property type="project" value="InterPro"/>
</dbReference>
<feature type="domain" description="Corticotropin-releasing factor" evidence="8">
    <location>
        <begin position="178"/>
        <end position="214"/>
    </location>
</feature>
<sequence length="216" mass="24060">MLHLVSPSVALAVPFPKYQMLTWRALQYPWQSHSPDLKRKPGKRYSREQNSAEMLCLQVATVLILLCQFLDPGQADDISHDILVNVFDSEAMKYQGGTNSEMLSRVLGRSQILKLLVAASGPTSEHPWERKAERDASHENPSPLFPEEFENMVAAPLREHLTQKAYVAKRGARGPKFALSIDVPTTILSVLIDLAKAKDMRAKAAANADLMARIGR</sequence>
<keyword evidence="4" id="KW-0964">Secreted</keyword>
<accession>A0AAV7N4H3</accession>
<gene>
    <name evidence="9" type="ORF">NDU88_008277</name>
</gene>
<evidence type="ECO:0000313" key="10">
    <source>
        <dbReference type="Proteomes" id="UP001066276"/>
    </source>
</evidence>
<evidence type="ECO:0000259" key="8">
    <source>
        <dbReference type="Pfam" id="PF00473"/>
    </source>
</evidence>
<dbReference type="AlphaFoldDB" id="A0AAV7N4H3"/>
<dbReference type="PANTHER" id="PTHR17575:SF1">
    <property type="entry name" value="UROCORTIN-3"/>
    <property type="match status" value="1"/>
</dbReference>